<dbReference type="InterPro" id="IPR000182">
    <property type="entry name" value="GNAT_dom"/>
</dbReference>
<organism evidence="2 3">
    <name type="scientific">Nodularia spumigena CENA596</name>
    <dbReference type="NCBI Taxonomy" id="1819295"/>
    <lineage>
        <taxon>Bacteria</taxon>
        <taxon>Bacillati</taxon>
        <taxon>Cyanobacteriota</taxon>
        <taxon>Cyanophyceae</taxon>
        <taxon>Nostocales</taxon>
        <taxon>Nodulariaceae</taxon>
        <taxon>Nodularia</taxon>
    </lineage>
</organism>
<dbReference type="AlphaFoldDB" id="A0A166IVL6"/>
<sequence>MENQIVLYIYSFPSYLREKPRVKIGRTSGSIDTDPTELALHRIRTQVKTSHPEVPKLLGAVKVPGEWVETTIHSQLKSKGYHIPEAPGIEWFEFPNQKELQDFLDKLYGAVIIDDFSELGGGRRDVEGDSFESIISAFGVKKLSGSEFRREIELIKVLNNELSPLYPGFPQWLERTMNSSDTVFNVAYRDKQAIGVAIWKPKVNGIAKLSTLFVTEDYRRSGIGRNLILTCFEQWKSERIRRAFVTTAKVELVPFFERYGFWVEGIGREIYEREAHQPEWFLTKLFFYESDQNNVDAISKAKILFPSIISTFHNPTGRKDVEQIRLENARVQLSDSNGSLIHQFSIHSWLNLTYPAESVYTPQTAYVIPILPQFLIQIFQAGKTVYYGKCSRTQDDMRGALILFYASRPISGIVAIARIVNRYIGTPNKLYNDLGMKGVLTLEEIGSQEQQRHAIEFDFLMPLRQVVHLNDLRSSGVLNGPPQTMHSLNLERYRKAVELGGVYAG</sequence>
<gene>
    <name evidence="2" type="ORF">A2T98_15540</name>
</gene>
<dbReference type="OrthoDB" id="226313at2"/>
<evidence type="ECO:0000259" key="1">
    <source>
        <dbReference type="PROSITE" id="PS51186"/>
    </source>
</evidence>
<dbReference type="InterPro" id="IPR018306">
    <property type="entry name" value="Phage_T5_Orf172_DNA-bd"/>
</dbReference>
<reference evidence="2 3" key="1">
    <citation type="submission" date="2016-04" db="EMBL/GenBank/DDBJ databases">
        <title>Draft Genome Assembly of the Bloom-forming Cyanobacterium Nodularia spumigena Strain CENA596 in Shrimp Production Ponds.</title>
        <authorList>
            <person name="Popin R.V."/>
            <person name="Rigonato J."/>
            <person name="Abreu V.A."/>
            <person name="Andreote A.P."/>
            <person name="Silveira S.B."/>
            <person name="Odebrecht C."/>
            <person name="Fiore M.F."/>
        </authorList>
    </citation>
    <scope>NUCLEOTIDE SEQUENCE [LARGE SCALE GENOMIC DNA]</scope>
    <source>
        <strain evidence="2 3">CENA596</strain>
    </source>
</reference>
<dbReference type="PROSITE" id="PS51186">
    <property type="entry name" value="GNAT"/>
    <property type="match status" value="1"/>
</dbReference>
<dbReference type="SUPFAM" id="SSF55729">
    <property type="entry name" value="Acyl-CoA N-acyltransferases (Nat)"/>
    <property type="match status" value="1"/>
</dbReference>
<name>A0A166IVL6_NODSP</name>
<dbReference type="Pfam" id="PF10544">
    <property type="entry name" value="T5orf172"/>
    <property type="match status" value="1"/>
</dbReference>
<dbReference type="InterPro" id="IPR016181">
    <property type="entry name" value="Acyl_CoA_acyltransferase"/>
</dbReference>
<proteinExistence type="predicted"/>
<dbReference type="RefSeq" id="WP_063873554.1">
    <property type="nucleotide sequence ID" value="NZ_CAWMRI010000216.1"/>
</dbReference>
<dbReference type="EMBL" id="LWAJ01000216">
    <property type="protein sequence ID" value="KZL48908.1"/>
    <property type="molecule type" value="Genomic_DNA"/>
</dbReference>
<dbReference type="Pfam" id="PF13673">
    <property type="entry name" value="Acetyltransf_10"/>
    <property type="match status" value="1"/>
</dbReference>
<dbReference type="CDD" id="cd04301">
    <property type="entry name" value="NAT_SF"/>
    <property type="match status" value="1"/>
</dbReference>
<protein>
    <recommendedName>
        <fullName evidence="1">N-acetyltransferase domain-containing protein</fullName>
    </recommendedName>
</protein>
<evidence type="ECO:0000313" key="3">
    <source>
        <dbReference type="Proteomes" id="UP000076555"/>
    </source>
</evidence>
<evidence type="ECO:0000313" key="2">
    <source>
        <dbReference type="EMBL" id="KZL48908.1"/>
    </source>
</evidence>
<dbReference type="Proteomes" id="UP000076555">
    <property type="component" value="Unassembled WGS sequence"/>
</dbReference>
<dbReference type="GO" id="GO:0016747">
    <property type="term" value="F:acyltransferase activity, transferring groups other than amino-acyl groups"/>
    <property type="evidence" value="ECO:0007669"/>
    <property type="project" value="InterPro"/>
</dbReference>
<dbReference type="Gene3D" id="2.30.130.30">
    <property type="entry name" value="Hypothetical protein"/>
    <property type="match status" value="1"/>
</dbReference>
<feature type="domain" description="N-acetyltransferase" evidence="1">
    <location>
        <begin position="146"/>
        <end position="284"/>
    </location>
</feature>
<dbReference type="Gene3D" id="3.40.630.30">
    <property type="match status" value="1"/>
</dbReference>
<comment type="caution">
    <text evidence="2">The sequence shown here is derived from an EMBL/GenBank/DDBJ whole genome shotgun (WGS) entry which is preliminary data.</text>
</comment>
<accession>A0A166IVL6</accession>